<dbReference type="Pfam" id="PF00176">
    <property type="entry name" value="SNF2-rel_dom"/>
    <property type="match status" value="1"/>
</dbReference>
<feature type="compositionally biased region" description="Pro residues" evidence="10">
    <location>
        <begin position="1524"/>
        <end position="1537"/>
    </location>
</feature>
<evidence type="ECO:0000256" key="7">
    <source>
        <dbReference type="ARBA" id="ARBA00023125"/>
    </source>
</evidence>
<dbReference type="SMART" id="SM00490">
    <property type="entry name" value="HELICc"/>
    <property type="match status" value="1"/>
</dbReference>
<keyword evidence="3" id="KW-0547">Nucleotide-binding</keyword>
<dbReference type="InterPro" id="IPR027417">
    <property type="entry name" value="P-loop_NTPase"/>
</dbReference>
<organism evidence="13 14">
    <name type="scientific">Cercophora newfieldiana</name>
    <dbReference type="NCBI Taxonomy" id="92897"/>
    <lineage>
        <taxon>Eukaryota</taxon>
        <taxon>Fungi</taxon>
        <taxon>Dikarya</taxon>
        <taxon>Ascomycota</taxon>
        <taxon>Pezizomycotina</taxon>
        <taxon>Sordariomycetes</taxon>
        <taxon>Sordariomycetidae</taxon>
        <taxon>Sordariales</taxon>
        <taxon>Lasiosphaeriaceae</taxon>
        <taxon>Cercophora</taxon>
    </lineage>
</organism>
<dbReference type="PANTHER" id="PTHR45797:SF1">
    <property type="entry name" value="HELICASE ARIP4"/>
    <property type="match status" value="1"/>
</dbReference>
<dbReference type="PROSITE" id="PS51192">
    <property type="entry name" value="HELICASE_ATP_BIND_1"/>
    <property type="match status" value="1"/>
</dbReference>
<feature type="region of interest" description="Disordered" evidence="10">
    <location>
        <begin position="1197"/>
        <end position="1222"/>
    </location>
</feature>
<keyword evidence="5" id="KW-0347">Helicase</keyword>
<comment type="subcellular location">
    <subcellularLocation>
        <location evidence="1">Nucleus</location>
    </subcellularLocation>
</comment>
<dbReference type="InterPro" id="IPR001650">
    <property type="entry name" value="Helicase_C-like"/>
</dbReference>
<comment type="similarity">
    <text evidence="2">Belongs to the SNF2/RAD54 helicase family.</text>
</comment>
<dbReference type="Pfam" id="PF24580">
    <property type="entry name" value="DUF7607"/>
    <property type="match status" value="1"/>
</dbReference>
<evidence type="ECO:0000256" key="8">
    <source>
        <dbReference type="ARBA" id="ARBA00023242"/>
    </source>
</evidence>
<proteinExistence type="inferred from homology"/>
<keyword evidence="7" id="KW-0238">DNA-binding</keyword>
<keyword evidence="6" id="KW-0067">ATP-binding</keyword>
<dbReference type="PROSITE" id="PS51194">
    <property type="entry name" value="HELICASE_CTER"/>
    <property type="match status" value="1"/>
</dbReference>
<gene>
    <name evidence="13" type="ORF">B0T16DRAFT_428974</name>
</gene>
<evidence type="ECO:0000256" key="2">
    <source>
        <dbReference type="ARBA" id="ARBA00007025"/>
    </source>
</evidence>
<evidence type="ECO:0000259" key="12">
    <source>
        <dbReference type="PROSITE" id="PS51194"/>
    </source>
</evidence>
<evidence type="ECO:0000256" key="5">
    <source>
        <dbReference type="ARBA" id="ARBA00022806"/>
    </source>
</evidence>
<feature type="compositionally biased region" description="Polar residues" evidence="10">
    <location>
        <begin position="755"/>
        <end position="769"/>
    </location>
</feature>
<dbReference type="SMART" id="SM00487">
    <property type="entry name" value="DEXDc"/>
    <property type="match status" value="1"/>
</dbReference>
<dbReference type="GO" id="GO:0016887">
    <property type="term" value="F:ATP hydrolysis activity"/>
    <property type="evidence" value="ECO:0007669"/>
    <property type="project" value="InterPro"/>
</dbReference>
<dbReference type="InterPro" id="IPR044574">
    <property type="entry name" value="ARIP4-like"/>
</dbReference>
<dbReference type="InterPro" id="IPR056026">
    <property type="entry name" value="DUF7607"/>
</dbReference>
<accession>A0AA40CP34</accession>
<name>A0AA40CP34_9PEZI</name>
<dbReference type="InterPro" id="IPR049730">
    <property type="entry name" value="SNF2/RAD54-like_C"/>
</dbReference>
<dbReference type="CDD" id="cd18793">
    <property type="entry name" value="SF2_C_SNF"/>
    <property type="match status" value="1"/>
</dbReference>
<protein>
    <submittedName>
        <fullName evidence="13">Uncharacterized protein</fullName>
    </submittedName>
</protein>
<evidence type="ECO:0000313" key="13">
    <source>
        <dbReference type="EMBL" id="KAK0646041.1"/>
    </source>
</evidence>
<feature type="region of interest" description="Disordered" evidence="10">
    <location>
        <begin position="532"/>
        <end position="585"/>
    </location>
</feature>
<evidence type="ECO:0000256" key="6">
    <source>
        <dbReference type="ARBA" id="ARBA00022840"/>
    </source>
</evidence>
<feature type="region of interest" description="Disordered" evidence="10">
    <location>
        <begin position="165"/>
        <end position="196"/>
    </location>
</feature>
<evidence type="ECO:0000259" key="11">
    <source>
        <dbReference type="PROSITE" id="PS51192"/>
    </source>
</evidence>
<feature type="region of interest" description="Disordered" evidence="10">
    <location>
        <begin position="457"/>
        <end position="515"/>
    </location>
</feature>
<feature type="domain" description="Helicase ATP-binding" evidence="11">
    <location>
        <begin position="881"/>
        <end position="1069"/>
    </location>
</feature>
<dbReference type="InterPro" id="IPR038718">
    <property type="entry name" value="SNF2-like_sf"/>
</dbReference>
<dbReference type="InterPro" id="IPR014001">
    <property type="entry name" value="Helicase_ATP-bd"/>
</dbReference>
<dbReference type="GO" id="GO:0005634">
    <property type="term" value="C:nucleus"/>
    <property type="evidence" value="ECO:0007669"/>
    <property type="project" value="UniProtKB-SubCell"/>
</dbReference>
<feature type="domain" description="Helicase C-terminal" evidence="12">
    <location>
        <begin position="1255"/>
        <end position="1405"/>
    </location>
</feature>
<dbReference type="GO" id="GO:0005524">
    <property type="term" value="F:ATP binding"/>
    <property type="evidence" value="ECO:0007669"/>
    <property type="project" value="UniProtKB-KW"/>
</dbReference>
<evidence type="ECO:0000256" key="10">
    <source>
        <dbReference type="SAM" id="MobiDB-lite"/>
    </source>
</evidence>
<evidence type="ECO:0000256" key="4">
    <source>
        <dbReference type="ARBA" id="ARBA00022801"/>
    </source>
</evidence>
<feature type="compositionally biased region" description="Low complexity" evidence="10">
    <location>
        <begin position="1513"/>
        <end position="1523"/>
    </location>
</feature>
<feature type="region of interest" description="Disordered" evidence="10">
    <location>
        <begin position="94"/>
        <end position="134"/>
    </location>
</feature>
<dbReference type="GO" id="GO:0004386">
    <property type="term" value="F:helicase activity"/>
    <property type="evidence" value="ECO:0007669"/>
    <property type="project" value="UniProtKB-KW"/>
</dbReference>
<dbReference type="Gene3D" id="3.40.50.300">
    <property type="entry name" value="P-loop containing nucleotide triphosphate hydrolases"/>
    <property type="match status" value="1"/>
</dbReference>
<dbReference type="PANTHER" id="PTHR45797">
    <property type="entry name" value="RAD54-LIKE"/>
    <property type="match status" value="1"/>
</dbReference>
<feature type="region of interest" description="Disordered" evidence="10">
    <location>
        <begin position="754"/>
        <end position="806"/>
    </location>
</feature>
<dbReference type="SUPFAM" id="SSF52540">
    <property type="entry name" value="P-loop containing nucleoside triphosphate hydrolases"/>
    <property type="match status" value="2"/>
</dbReference>
<evidence type="ECO:0000256" key="1">
    <source>
        <dbReference type="ARBA" id="ARBA00004123"/>
    </source>
</evidence>
<keyword evidence="9" id="KW-0175">Coiled coil</keyword>
<sequence length="1732" mass="192201">MAEAPGDDPFLWDVDRVVLELCTKHHSWQAPPAQKLPDPQALEASIREQEVNGEALLTYSEVFDKSSLWSELGIKKAPHKLSIDSAIKQFQKRSPGFRQWKRNRHADDHFDDDETHSALASAQEPAPKAHANGAKTLESPGAAASIHPPPLAVPIVELPLTTTDAPEESLDNDAALDGSVAGSSIPHQPPTKKRRTGVVNLSAPVHVQPPSIPNEGDEIHARWTRDSLTQKVNSAPANSSPAYLGRAAPASGLAVGDDSSDDELGEICWVRPSGSLPGRCIQVNKAMKRLLRSGPFVMSRVEPEDDEDEVLPLFGESDDEQSIDSETWNALERENKRKERQKAATGAAEEFQLRPEKVAETLERLIQQQELDWASNKKPRHDRKARKIWGDARVDPNREQMIRKLKADRHNLEERIERLKEEFLKHKWETESQLEELVPGNIGVSIDELQRIKMKLKLIESPHQPPRMAKEPGRAARRNRAPETSDEDEESIASDVNDSDSGTGSESEDLFVENHPTFDTMQVDGREADSPVVLRSQSPGGGAAPEAESKRSMSQSQPGSPLTVPNLKTEPPLPKTPRWALDSPGRSIINIPSSPMVISDTKKPPALIDVESIAELGVQYWQNQGDPQRLVIAALAGWSLERRTSVFDAIKSSEISDEVWERFIQPLVDNITPPARSEEVDTASLPVLVTRLFDCFVSCSAARLDEKKMLVVTLQRLRRYKEKFRGFCSFLIETSSYFLGETPRTPKTRIKLISRSGSGSQESPIQLNHTGIDDGSEEEFSSESSEEDTLMSAAKGGKRKRKPARDKVAENLRLATVIQKEENEKRRQLLRASGAVPSDKSRLIVNETKNADDSLIYINDEIGSKIKDHQIEGVRFLWDHIVHSPTRQGCLLAHAMGLGKTMQAITLLVVIAEAADSDDPSVRSQIPEDLWPLKVLVLCPSGLVDNWFEEIGLWGLGALVRVWKLGSQLKIPERIAMVKQWATEGGILLIGYELFTAIKTDEDLGLSSTLEEAPNIVIADEAHKLKNSKSERHRASSSFKTMSRIALTGSPLTTNVMDYYAMINWVAPGYLAGIDEFRNRFEGPIKDGLYSDSDPTAKRKARKMLHILKETVAPKVNRKDVQVLLDTLPGKKEFIITVPLTEVQMKAYQAYLDMLRNPSLSEQVEKFKVGNSTIWSLVSLLSRLLAHPQVFKVTMEKRKKKSLEDKQKSRPNSDSSTKPRKFLDQVRPEHLSELLATISGLKDISDIRHSYKMQVLFEILDECKKARDKVLVFSQCILTLDFLAYIFNQQMRNFSRLDGKTKPSDRQKAVKKFNNDIDAEIYLISTNAGGVGLNIYGANRVVIFDFKYTPTEEQQAIGRAYRIGQTKTVFVYWLTAGGTFEAAIHNNAVFKTQLASRVVDKKNPDPYANKAKSEYFKPPTIPPQENLAGIFNKDKVLDAVLRSERIQGVVRNVITTETFEKEEVFELSAEDKLEAERDIALEKLRISNPEEYNKERLKQLSSGSGIGPPPSSAPLTSLTNPLPSFQPPAPASRPTPGPREANMSSHMPPPSTAPSAMPPLGQQRHTDPVTFPSGSPGRTSKKRELEPILGSGTGFKHTSKASFPSSSGDGLEAQLVSFESAIAASLHEARERLPLGKPTTAPEHLLSSIRSALDNEACIGLPRADFVQGLRACAKKPRFAEALLAGYLTPEQLVKMDRPKLIGEATRLSNMDETAFKNVVWGSAATEVGVKS</sequence>
<evidence type="ECO:0000256" key="9">
    <source>
        <dbReference type="SAM" id="Coils"/>
    </source>
</evidence>
<feature type="coiled-coil region" evidence="9">
    <location>
        <begin position="402"/>
        <end position="429"/>
    </location>
</feature>
<keyword evidence="14" id="KW-1185">Reference proteome</keyword>
<evidence type="ECO:0000313" key="14">
    <source>
        <dbReference type="Proteomes" id="UP001174936"/>
    </source>
</evidence>
<dbReference type="Proteomes" id="UP001174936">
    <property type="component" value="Unassembled WGS sequence"/>
</dbReference>
<dbReference type="Gene3D" id="3.40.50.10810">
    <property type="entry name" value="Tandem AAA-ATPase domain"/>
    <property type="match status" value="1"/>
</dbReference>
<comment type="caution">
    <text evidence="13">The sequence shown here is derived from an EMBL/GenBank/DDBJ whole genome shotgun (WGS) entry which is preliminary data.</text>
</comment>
<dbReference type="GO" id="GO:0003677">
    <property type="term" value="F:DNA binding"/>
    <property type="evidence" value="ECO:0007669"/>
    <property type="project" value="UniProtKB-KW"/>
</dbReference>
<keyword evidence="4" id="KW-0378">Hydrolase</keyword>
<keyword evidence="8" id="KW-0539">Nucleus</keyword>
<dbReference type="EMBL" id="JAULSV010000004">
    <property type="protein sequence ID" value="KAK0646041.1"/>
    <property type="molecule type" value="Genomic_DNA"/>
</dbReference>
<evidence type="ECO:0000256" key="3">
    <source>
        <dbReference type="ARBA" id="ARBA00022741"/>
    </source>
</evidence>
<dbReference type="InterPro" id="IPR000330">
    <property type="entry name" value="SNF2_N"/>
</dbReference>
<feature type="region of interest" description="Disordered" evidence="10">
    <location>
        <begin position="1497"/>
        <end position="1609"/>
    </location>
</feature>
<feature type="compositionally biased region" description="Acidic residues" evidence="10">
    <location>
        <begin position="774"/>
        <end position="789"/>
    </location>
</feature>
<dbReference type="Pfam" id="PF00271">
    <property type="entry name" value="Helicase_C"/>
    <property type="match status" value="1"/>
</dbReference>
<reference evidence="13" key="1">
    <citation type="submission" date="2023-06" db="EMBL/GenBank/DDBJ databases">
        <title>Genome-scale phylogeny and comparative genomics of the fungal order Sordariales.</title>
        <authorList>
            <consortium name="Lawrence Berkeley National Laboratory"/>
            <person name="Hensen N."/>
            <person name="Bonometti L."/>
            <person name="Westerberg I."/>
            <person name="Brannstrom I.O."/>
            <person name="Guillou S."/>
            <person name="Cros-Aarteil S."/>
            <person name="Calhoun S."/>
            <person name="Haridas S."/>
            <person name="Kuo A."/>
            <person name="Mondo S."/>
            <person name="Pangilinan J."/>
            <person name="Riley R."/>
            <person name="Labutti K."/>
            <person name="Andreopoulos B."/>
            <person name="Lipzen A."/>
            <person name="Chen C."/>
            <person name="Yanf M."/>
            <person name="Daum C."/>
            <person name="Ng V."/>
            <person name="Clum A."/>
            <person name="Steindorff A."/>
            <person name="Ohm R."/>
            <person name="Martin F."/>
            <person name="Silar P."/>
            <person name="Natvig D."/>
            <person name="Lalanne C."/>
            <person name="Gautier V."/>
            <person name="Ament-Velasquez S.L."/>
            <person name="Kruys A."/>
            <person name="Hutchinson M.I."/>
            <person name="Powell A.J."/>
            <person name="Barry K."/>
            <person name="Miller A.N."/>
            <person name="Grigoriev I.V."/>
            <person name="Debuchy R."/>
            <person name="Gladieux P."/>
            <person name="Thoren M.H."/>
            <person name="Johannesson H."/>
        </authorList>
    </citation>
    <scope>NUCLEOTIDE SEQUENCE</scope>
    <source>
        <strain evidence="13">SMH2532-1</strain>
    </source>
</reference>